<name>A0A286HLR9_9HYPH</name>
<accession>A0A286HLR9</accession>
<dbReference type="InterPro" id="IPR030999">
    <property type="entry name" value="Thiosulf_SoxX"/>
</dbReference>
<evidence type="ECO:0000256" key="2">
    <source>
        <dbReference type="ARBA" id="ARBA00022723"/>
    </source>
</evidence>
<protein>
    <submittedName>
        <fullName evidence="7">Monoheme cytochrome SoxX (Sulfur oxidation)</fullName>
    </submittedName>
</protein>
<keyword evidence="8" id="KW-1185">Reference proteome</keyword>
<dbReference type="Proteomes" id="UP000219465">
    <property type="component" value="Unassembled WGS sequence"/>
</dbReference>
<evidence type="ECO:0000256" key="1">
    <source>
        <dbReference type="ARBA" id="ARBA00022617"/>
    </source>
</evidence>
<reference evidence="8" key="1">
    <citation type="submission" date="2017-08" db="EMBL/GenBank/DDBJ databases">
        <authorList>
            <person name="Varghese N."/>
            <person name="Submissions S."/>
        </authorList>
    </citation>
    <scope>NUCLEOTIDE SEQUENCE [LARGE SCALE GENOMIC DNA]</scope>
    <source>
        <strain evidence="8">KCTC 23107</strain>
    </source>
</reference>
<feature type="chain" id="PRO_5012877331" evidence="5">
    <location>
        <begin position="24"/>
        <end position="154"/>
    </location>
</feature>
<evidence type="ECO:0000313" key="8">
    <source>
        <dbReference type="Proteomes" id="UP000219465"/>
    </source>
</evidence>
<evidence type="ECO:0000259" key="6">
    <source>
        <dbReference type="PROSITE" id="PS51007"/>
    </source>
</evidence>
<dbReference type="GO" id="GO:0009055">
    <property type="term" value="F:electron transfer activity"/>
    <property type="evidence" value="ECO:0007669"/>
    <property type="project" value="InterPro"/>
</dbReference>
<dbReference type="RefSeq" id="WP_097104662.1">
    <property type="nucleotide sequence ID" value="NZ_OCPC01000001.1"/>
</dbReference>
<evidence type="ECO:0000256" key="3">
    <source>
        <dbReference type="ARBA" id="ARBA00023004"/>
    </source>
</evidence>
<keyword evidence="3 4" id="KW-0408">Iron</keyword>
<keyword evidence="2 4" id="KW-0479">Metal-binding</keyword>
<dbReference type="SUPFAM" id="SSF46626">
    <property type="entry name" value="Cytochrome c"/>
    <property type="match status" value="1"/>
</dbReference>
<dbReference type="NCBIfam" id="TIGR04485">
    <property type="entry name" value="thiosulf_SoxX"/>
    <property type="match status" value="1"/>
</dbReference>
<dbReference type="EMBL" id="OCPC01000001">
    <property type="protein sequence ID" value="SOE08745.1"/>
    <property type="molecule type" value="Genomic_DNA"/>
</dbReference>
<feature type="signal peptide" evidence="5">
    <location>
        <begin position="1"/>
        <end position="23"/>
    </location>
</feature>
<dbReference type="PROSITE" id="PS51007">
    <property type="entry name" value="CYTC"/>
    <property type="match status" value="1"/>
</dbReference>
<proteinExistence type="predicted"/>
<evidence type="ECO:0000256" key="5">
    <source>
        <dbReference type="SAM" id="SignalP"/>
    </source>
</evidence>
<sequence>MTRRMHFTLGAIAAMTLSTAAFASEVAPDAVEFGDEGVMTSLTGVAGDPVAGAETFKSRKLGNCLACHANADMSGELFHGDVGPSLDGVADRWEEPMLRAIVANSKQIFTEATIMPGFYSLEVGKHLREDLEGQTILTAQQVEDVVAYLGTLKE</sequence>
<evidence type="ECO:0000256" key="4">
    <source>
        <dbReference type="PROSITE-ProRule" id="PRU00433"/>
    </source>
</evidence>
<keyword evidence="5" id="KW-0732">Signal</keyword>
<dbReference type="GO" id="GO:0020037">
    <property type="term" value="F:heme binding"/>
    <property type="evidence" value="ECO:0007669"/>
    <property type="project" value="InterPro"/>
</dbReference>
<evidence type="ECO:0000313" key="7">
    <source>
        <dbReference type="EMBL" id="SOE08745.1"/>
    </source>
</evidence>
<gene>
    <name evidence="7" type="ORF">SAMN05877838_0475</name>
</gene>
<dbReference type="GO" id="GO:0046872">
    <property type="term" value="F:metal ion binding"/>
    <property type="evidence" value="ECO:0007669"/>
    <property type="project" value="UniProtKB-KW"/>
</dbReference>
<dbReference type="InterPro" id="IPR009056">
    <property type="entry name" value="Cyt_c-like_dom"/>
</dbReference>
<dbReference type="InterPro" id="IPR036909">
    <property type="entry name" value="Cyt_c-like_dom_sf"/>
</dbReference>
<dbReference type="AlphaFoldDB" id="A0A286HLR9"/>
<feature type="domain" description="Cytochrome c" evidence="6">
    <location>
        <begin position="47"/>
        <end position="153"/>
    </location>
</feature>
<dbReference type="Gene3D" id="1.10.760.10">
    <property type="entry name" value="Cytochrome c-like domain"/>
    <property type="match status" value="1"/>
</dbReference>
<dbReference type="OrthoDB" id="9793634at2"/>
<dbReference type="Pfam" id="PF00034">
    <property type="entry name" value="Cytochrom_C"/>
    <property type="match status" value="1"/>
</dbReference>
<organism evidence="7 8">
    <name type="scientific">Hoeflea halophila</name>
    <dbReference type="NCBI Taxonomy" id="714899"/>
    <lineage>
        <taxon>Bacteria</taxon>
        <taxon>Pseudomonadati</taxon>
        <taxon>Pseudomonadota</taxon>
        <taxon>Alphaproteobacteria</taxon>
        <taxon>Hyphomicrobiales</taxon>
        <taxon>Rhizobiaceae</taxon>
        <taxon>Hoeflea</taxon>
    </lineage>
</organism>
<keyword evidence="1 4" id="KW-0349">Heme</keyword>